<dbReference type="Gene3D" id="1.20.1560.10">
    <property type="entry name" value="ABC transporter type 1, transmembrane domain"/>
    <property type="match status" value="1"/>
</dbReference>
<evidence type="ECO:0000256" key="2">
    <source>
        <dbReference type="ARBA" id="ARBA00022692"/>
    </source>
</evidence>
<reference evidence="7" key="1">
    <citation type="submission" date="2019-06" db="EMBL/GenBank/DDBJ databases">
        <title>Genomics analysis of Aphanomyces spp. identifies a new class of oomycete effector associated with host adaptation.</title>
        <authorList>
            <person name="Gaulin E."/>
        </authorList>
    </citation>
    <scope>NUCLEOTIDE SEQUENCE</scope>
    <source>
        <strain evidence="7">CBS 578.67</strain>
    </source>
</reference>
<evidence type="ECO:0000256" key="5">
    <source>
        <dbReference type="SAM" id="MobiDB-lite"/>
    </source>
</evidence>
<gene>
    <name evidence="7" type="ORF">As57867_003606</name>
</gene>
<dbReference type="SUPFAM" id="SSF52540">
    <property type="entry name" value="P-loop containing nucleoside triphosphate hydrolases"/>
    <property type="match status" value="1"/>
</dbReference>
<evidence type="ECO:0000256" key="3">
    <source>
        <dbReference type="ARBA" id="ARBA00022989"/>
    </source>
</evidence>
<evidence type="ECO:0000256" key="4">
    <source>
        <dbReference type="ARBA" id="ARBA00023136"/>
    </source>
</evidence>
<proteinExistence type="predicted"/>
<evidence type="ECO:0000313" key="7">
    <source>
        <dbReference type="EMBL" id="KAF0714987.1"/>
    </source>
</evidence>
<dbReference type="OrthoDB" id="6500128at2759"/>
<dbReference type="InterPro" id="IPR003439">
    <property type="entry name" value="ABC_transporter-like_ATP-bd"/>
</dbReference>
<dbReference type="InterPro" id="IPR027417">
    <property type="entry name" value="P-loop_NTPase"/>
</dbReference>
<dbReference type="GO" id="GO:0015421">
    <property type="term" value="F:ABC-type oligopeptide transporter activity"/>
    <property type="evidence" value="ECO:0007669"/>
    <property type="project" value="TreeGrafter"/>
</dbReference>
<feature type="domain" description="ABC transporter" evidence="6">
    <location>
        <begin position="12"/>
        <end position="72"/>
    </location>
</feature>
<dbReference type="GO" id="GO:0016020">
    <property type="term" value="C:membrane"/>
    <property type="evidence" value="ECO:0007669"/>
    <property type="project" value="UniProtKB-SubCell"/>
</dbReference>
<dbReference type="Gene3D" id="3.40.50.300">
    <property type="entry name" value="P-loop containing nucleotide triphosphate hydrolases"/>
    <property type="match status" value="1"/>
</dbReference>
<dbReference type="Pfam" id="PF00005">
    <property type="entry name" value="ABC_tran"/>
    <property type="match status" value="1"/>
</dbReference>
<evidence type="ECO:0000256" key="1">
    <source>
        <dbReference type="ARBA" id="ARBA00004141"/>
    </source>
</evidence>
<evidence type="ECO:0000259" key="6">
    <source>
        <dbReference type="Pfam" id="PF00005"/>
    </source>
</evidence>
<comment type="subcellular location">
    <subcellularLocation>
        <location evidence="1">Membrane</location>
        <topology evidence="1">Multi-pass membrane protein</topology>
    </subcellularLocation>
</comment>
<keyword evidence="2" id="KW-0812">Transmembrane</keyword>
<dbReference type="GO" id="GO:0016887">
    <property type="term" value="F:ATP hydrolysis activity"/>
    <property type="evidence" value="ECO:0007669"/>
    <property type="project" value="InterPro"/>
</dbReference>
<comment type="caution">
    <text evidence="7">The sequence shown here is derived from an EMBL/GenBank/DDBJ whole genome shotgun (WGS) entry which is preliminary data.</text>
</comment>
<organism evidence="7">
    <name type="scientific">Aphanomyces stellatus</name>
    <dbReference type="NCBI Taxonomy" id="120398"/>
    <lineage>
        <taxon>Eukaryota</taxon>
        <taxon>Sar</taxon>
        <taxon>Stramenopiles</taxon>
        <taxon>Oomycota</taxon>
        <taxon>Saprolegniomycetes</taxon>
        <taxon>Saprolegniales</taxon>
        <taxon>Verrucalvaceae</taxon>
        <taxon>Aphanomyces</taxon>
    </lineage>
</organism>
<dbReference type="GO" id="GO:0005524">
    <property type="term" value="F:ATP binding"/>
    <property type="evidence" value="ECO:0007669"/>
    <property type="project" value="InterPro"/>
</dbReference>
<dbReference type="InterPro" id="IPR039421">
    <property type="entry name" value="Type_1_exporter"/>
</dbReference>
<protein>
    <recommendedName>
        <fullName evidence="6">ABC transporter domain-containing protein</fullName>
    </recommendedName>
</protein>
<dbReference type="PANTHER" id="PTHR43394">
    <property type="entry name" value="ATP-DEPENDENT PERMEASE MDL1, MITOCHONDRIAL"/>
    <property type="match status" value="1"/>
</dbReference>
<dbReference type="InterPro" id="IPR036640">
    <property type="entry name" value="ABC1_TM_sf"/>
</dbReference>
<dbReference type="PANTHER" id="PTHR43394:SF1">
    <property type="entry name" value="ATP-BINDING CASSETTE SUB-FAMILY B MEMBER 10, MITOCHONDRIAL"/>
    <property type="match status" value="1"/>
</dbReference>
<accession>A0A6A4ZE57</accession>
<feature type="non-terminal residue" evidence="7">
    <location>
        <position position="1"/>
    </location>
</feature>
<feature type="region of interest" description="Disordered" evidence="5">
    <location>
        <begin position="198"/>
        <end position="223"/>
    </location>
</feature>
<dbReference type="AlphaFoldDB" id="A0A6A4ZE57"/>
<name>A0A6A4ZE57_9STRA</name>
<sequence length="248" mass="27563">RYGQTTSSDQDCFEAAKAAECDDFIRQLKDGYQTIIGQHGSVNLSGGQTQRLCLARALVRKPSLLLLDEATSALDQETEAHIVATLERLARKTKVTVVSVTHRLSTTRNADAILVMDHGKVIESGKYKELMRKPGSFFAEMMHRMENTPAAEANTDANSNSEPLLEIRATMENIYTMGNVLDTHRALTDFQHALNQRMDDKGDVSSAWQNRKRSASRGSSRGSLYRGSLGAVNTFRQSSDDRESYIVM</sequence>
<keyword evidence="4" id="KW-0472">Membrane</keyword>
<keyword evidence="3" id="KW-1133">Transmembrane helix</keyword>
<dbReference type="EMBL" id="VJMH01000657">
    <property type="protein sequence ID" value="KAF0714987.1"/>
    <property type="molecule type" value="Genomic_DNA"/>
</dbReference>